<feature type="transmembrane region" description="Helical" evidence="1">
    <location>
        <begin position="25"/>
        <end position="45"/>
    </location>
</feature>
<evidence type="ECO:0000313" key="3">
    <source>
        <dbReference type="EMBL" id="PSB55297.1"/>
    </source>
</evidence>
<keyword evidence="1" id="KW-0472">Membrane</keyword>
<dbReference type="Pfam" id="PF13239">
    <property type="entry name" value="2TM"/>
    <property type="match status" value="1"/>
</dbReference>
<evidence type="ECO:0000259" key="2">
    <source>
        <dbReference type="Pfam" id="PF13239"/>
    </source>
</evidence>
<evidence type="ECO:0000256" key="1">
    <source>
        <dbReference type="SAM" id="Phobius"/>
    </source>
</evidence>
<keyword evidence="1" id="KW-1133">Transmembrane helix</keyword>
<name>A0A2T1GD68_9CYAN</name>
<dbReference type="EMBL" id="PVWO01000196">
    <property type="protein sequence ID" value="PSB55297.1"/>
    <property type="molecule type" value="Genomic_DNA"/>
</dbReference>
<reference evidence="3 4" key="1">
    <citation type="submission" date="2018-03" db="EMBL/GenBank/DDBJ databases">
        <title>The ancient ancestry and fast evolution of plastids.</title>
        <authorList>
            <person name="Moore K.R."/>
            <person name="Magnabosco C."/>
            <person name="Momper L."/>
            <person name="Gold D.A."/>
            <person name="Bosak T."/>
            <person name="Fournier G.P."/>
        </authorList>
    </citation>
    <scope>NUCLEOTIDE SEQUENCE [LARGE SCALE GENOMIC DNA]</scope>
    <source>
        <strain evidence="3 4">CCALA 037</strain>
    </source>
</reference>
<dbReference type="AlphaFoldDB" id="A0A2T1GD68"/>
<gene>
    <name evidence="3" type="ORF">C7B77_15470</name>
</gene>
<dbReference type="InterPro" id="IPR025698">
    <property type="entry name" value="2TM_dom"/>
</dbReference>
<keyword evidence="4" id="KW-1185">Reference proteome</keyword>
<evidence type="ECO:0000313" key="4">
    <source>
        <dbReference type="Proteomes" id="UP000238937"/>
    </source>
</evidence>
<proteinExistence type="predicted"/>
<feature type="transmembrane region" description="Helical" evidence="1">
    <location>
        <begin position="52"/>
        <end position="75"/>
    </location>
</feature>
<keyword evidence="1" id="KW-0812">Transmembrane</keyword>
<sequence length="83" mass="9741">MPPRWPREPDRNDPAFRKLDDRMTFAFHVALFSASNSGLWFFKIFQRADWSWAVWVTGVWATILFAHALYIFTIANYSPNTDG</sequence>
<protein>
    <recommendedName>
        <fullName evidence="2">2TM domain-containing protein</fullName>
    </recommendedName>
</protein>
<dbReference type="Proteomes" id="UP000238937">
    <property type="component" value="Unassembled WGS sequence"/>
</dbReference>
<organism evidence="3 4">
    <name type="scientific">Chamaesiphon polymorphus CCALA 037</name>
    <dbReference type="NCBI Taxonomy" id="2107692"/>
    <lineage>
        <taxon>Bacteria</taxon>
        <taxon>Bacillati</taxon>
        <taxon>Cyanobacteriota</taxon>
        <taxon>Cyanophyceae</taxon>
        <taxon>Gomontiellales</taxon>
        <taxon>Chamaesiphonaceae</taxon>
        <taxon>Chamaesiphon</taxon>
    </lineage>
</organism>
<comment type="caution">
    <text evidence="3">The sequence shown here is derived from an EMBL/GenBank/DDBJ whole genome shotgun (WGS) entry which is preliminary data.</text>
</comment>
<dbReference type="RefSeq" id="WP_106306501.1">
    <property type="nucleotide sequence ID" value="NZ_PVWO01000196.1"/>
</dbReference>
<accession>A0A2T1GD68</accession>
<feature type="domain" description="2TM" evidence="2">
    <location>
        <begin position="17"/>
        <end position="77"/>
    </location>
</feature>
<dbReference type="OrthoDB" id="532541at2"/>